<gene>
    <name evidence="1" type="ORF">H6G06_02970</name>
</gene>
<dbReference type="Proteomes" id="UP000662185">
    <property type="component" value="Unassembled WGS sequence"/>
</dbReference>
<dbReference type="AlphaFoldDB" id="A0A926WEK9"/>
<name>A0A926WEK9_9NOST</name>
<dbReference type="EMBL" id="JACJQU010000001">
    <property type="protein sequence ID" value="MBD2292469.1"/>
    <property type="molecule type" value="Genomic_DNA"/>
</dbReference>
<dbReference type="RefSeq" id="WP_190556899.1">
    <property type="nucleotide sequence ID" value="NZ_JACJQU010000001.1"/>
</dbReference>
<reference evidence="2" key="1">
    <citation type="journal article" date="2020" name="ISME J.">
        <title>Comparative genomics reveals insights into cyanobacterial evolution and habitat adaptation.</title>
        <authorList>
            <person name="Chen M.Y."/>
            <person name="Teng W.K."/>
            <person name="Zhao L."/>
            <person name="Hu C.X."/>
            <person name="Zhou Y.K."/>
            <person name="Han B.P."/>
            <person name="Song L.R."/>
            <person name="Shu W.S."/>
        </authorList>
    </citation>
    <scope>NUCLEOTIDE SEQUENCE [LARGE SCALE GENOMIC DNA]</scope>
    <source>
        <strain evidence="2">FACHB-251</strain>
    </source>
</reference>
<keyword evidence="2" id="KW-1185">Reference proteome</keyword>
<sequence>MGIKIYDLYPSNDAQFLEEAAAWEMINIKGGFSRRRRNRNPSTVNSSEIATLMQDINTNLDKWRTDIDTTLDDLRQAISF</sequence>
<evidence type="ECO:0000313" key="2">
    <source>
        <dbReference type="Proteomes" id="UP000662185"/>
    </source>
</evidence>
<evidence type="ECO:0000313" key="1">
    <source>
        <dbReference type="EMBL" id="MBD2292469.1"/>
    </source>
</evidence>
<accession>A0A926WEK9</accession>
<proteinExistence type="predicted"/>
<comment type="caution">
    <text evidence="1">The sequence shown here is derived from an EMBL/GenBank/DDBJ whole genome shotgun (WGS) entry which is preliminary data.</text>
</comment>
<organism evidence="1 2">
    <name type="scientific">Anabaena sphaerica FACHB-251</name>
    <dbReference type="NCBI Taxonomy" id="2692883"/>
    <lineage>
        <taxon>Bacteria</taxon>
        <taxon>Bacillati</taxon>
        <taxon>Cyanobacteriota</taxon>
        <taxon>Cyanophyceae</taxon>
        <taxon>Nostocales</taxon>
        <taxon>Nostocaceae</taxon>
        <taxon>Anabaena</taxon>
    </lineage>
</organism>
<protein>
    <submittedName>
        <fullName evidence="1">Uncharacterized protein</fullName>
    </submittedName>
</protein>